<dbReference type="InterPro" id="IPR032801">
    <property type="entry name" value="PXL2A/B/C"/>
</dbReference>
<dbReference type="PANTHER" id="PTHR28630">
    <property type="match status" value="1"/>
</dbReference>
<evidence type="ECO:0000313" key="1">
    <source>
        <dbReference type="EMBL" id="PAA59999.1"/>
    </source>
</evidence>
<reference evidence="1 2" key="1">
    <citation type="submission" date="2017-06" db="EMBL/GenBank/DDBJ databases">
        <title>A platform for efficient transgenesis in Macrostomum lignano, a flatworm model organism for stem cell research.</title>
        <authorList>
            <person name="Berezikov E."/>
        </authorList>
    </citation>
    <scope>NUCLEOTIDE SEQUENCE [LARGE SCALE GENOMIC DNA]</scope>
    <source>
        <strain evidence="1">DV1</strain>
        <tissue evidence="1">Whole organism</tissue>
    </source>
</reference>
<dbReference type="Gene3D" id="3.40.30.10">
    <property type="entry name" value="Glutaredoxin"/>
    <property type="match status" value="1"/>
</dbReference>
<evidence type="ECO:0008006" key="3">
    <source>
        <dbReference type="Google" id="ProtNLM"/>
    </source>
</evidence>
<keyword evidence="2" id="KW-1185">Reference proteome</keyword>
<dbReference type="OrthoDB" id="40334at2759"/>
<dbReference type="AlphaFoldDB" id="A0A267EGM1"/>
<dbReference type="EMBL" id="NIVC01002205">
    <property type="protein sequence ID" value="PAA59999.1"/>
    <property type="molecule type" value="Genomic_DNA"/>
</dbReference>
<protein>
    <recommendedName>
        <fullName evidence="3">AhpC-TSA domain-containing protein</fullName>
    </recommendedName>
</protein>
<sequence>MATPAPVKKVFKIRMSRGETDDSDIDLERVEDYVLFDERENAIRFGEIYKMKKTIIIFLRHPQCFTVKEYMDDLCRVSTEMLEEVNVQLAIILPSKSETAFTFRTEFMLGHSVYCDPEMALYKELGFTLVTSTGETLASSKHVKSGWVSGVLQSTYRAMWYQDFSADMYQNGGCLVAGPGRLLHFFHRDKCLFDQVSINKVLEFVGAGVISFPKDARVITV</sequence>
<accession>A0A267EGM1</accession>
<dbReference type="PANTHER" id="PTHR28630:SF3">
    <property type="entry name" value="PEROXIREDOXIN-LIKE 2C"/>
    <property type="match status" value="1"/>
</dbReference>
<dbReference type="STRING" id="282301.A0A267EGM1"/>
<evidence type="ECO:0000313" key="2">
    <source>
        <dbReference type="Proteomes" id="UP000215902"/>
    </source>
</evidence>
<organism evidence="1 2">
    <name type="scientific">Macrostomum lignano</name>
    <dbReference type="NCBI Taxonomy" id="282301"/>
    <lineage>
        <taxon>Eukaryota</taxon>
        <taxon>Metazoa</taxon>
        <taxon>Spiralia</taxon>
        <taxon>Lophotrochozoa</taxon>
        <taxon>Platyhelminthes</taxon>
        <taxon>Rhabditophora</taxon>
        <taxon>Macrostomorpha</taxon>
        <taxon>Macrostomida</taxon>
        <taxon>Macrostomidae</taxon>
        <taxon>Macrostomum</taxon>
    </lineage>
</organism>
<proteinExistence type="predicted"/>
<comment type="caution">
    <text evidence="1">The sequence shown here is derived from an EMBL/GenBank/DDBJ whole genome shotgun (WGS) entry which is preliminary data.</text>
</comment>
<gene>
    <name evidence="1" type="ORF">BOX15_Mlig003404g1</name>
</gene>
<dbReference type="Pfam" id="PF13911">
    <property type="entry name" value="AhpC-TSA_2"/>
    <property type="match status" value="1"/>
</dbReference>
<name>A0A267EGM1_9PLAT</name>
<dbReference type="Proteomes" id="UP000215902">
    <property type="component" value="Unassembled WGS sequence"/>
</dbReference>